<evidence type="ECO:0000259" key="2">
    <source>
        <dbReference type="Pfam" id="PF20153"/>
    </source>
</evidence>
<dbReference type="HOGENOM" id="CLU_018688_1_2_1"/>
<feature type="domain" description="DUF6535" evidence="2">
    <location>
        <begin position="4"/>
        <end position="176"/>
    </location>
</feature>
<dbReference type="InterPro" id="IPR045338">
    <property type="entry name" value="DUF6535"/>
</dbReference>
<accession>A0A0D0ARJ8</accession>
<evidence type="ECO:0000313" key="3">
    <source>
        <dbReference type="EMBL" id="KIK34588.1"/>
    </source>
</evidence>
<feature type="non-terminal residue" evidence="3">
    <location>
        <position position="239"/>
    </location>
</feature>
<keyword evidence="1" id="KW-1133">Transmembrane helix</keyword>
<keyword evidence="1" id="KW-0812">Transmembrane</keyword>
<evidence type="ECO:0000256" key="1">
    <source>
        <dbReference type="SAM" id="Phobius"/>
    </source>
</evidence>
<feature type="transmembrane region" description="Helical" evidence="1">
    <location>
        <begin position="95"/>
        <end position="117"/>
    </location>
</feature>
<name>A0A0D0ARJ8_9AGAM</name>
<gene>
    <name evidence="3" type="ORF">CY34DRAFT_97707</name>
</gene>
<keyword evidence="1" id="KW-0472">Membrane</keyword>
<reference evidence="3 4" key="1">
    <citation type="submission" date="2014-04" db="EMBL/GenBank/DDBJ databases">
        <authorList>
            <consortium name="DOE Joint Genome Institute"/>
            <person name="Kuo A."/>
            <person name="Ruytinx J."/>
            <person name="Rineau F."/>
            <person name="Colpaert J."/>
            <person name="Kohler A."/>
            <person name="Nagy L.G."/>
            <person name="Floudas D."/>
            <person name="Copeland A."/>
            <person name="Barry K.W."/>
            <person name="Cichocki N."/>
            <person name="Veneault-Fourrey C."/>
            <person name="LaButti K."/>
            <person name="Lindquist E.A."/>
            <person name="Lipzen A."/>
            <person name="Lundell T."/>
            <person name="Morin E."/>
            <person name="Murat C."/>
            <person name="Sun H."/>
            <person name="Tunlid A."/>
            <person name="Henrissat B."/>
            <person name="Grigoriev I.V."/>
            <person name="Hibbett D.S."/>
            <person name="Martin F."/>
            <person name="Nordberg H.P."/>
            <person name="Cantor M.N."/>
            <person name="Hua S.X."/>
        </authorList>
    </citation>
    <scope>NUCLEOTIDE SEQUENCE [LARGE SCALE GENOMIC DNA]</scope>
    <source>
        <strain evidence="3 4">UH-Slu-Lm8-n1</strain>
    </source>
</reference>
<dbReference type="EMBL" id="KN835731">
    <property type="protein sequence ID" value="KIK34588.1"/>
    <property type="molecule type" value="Genomic_DNA"/>
</dbReference>
<feature type="transmembrane region" description="Helical" evidence="1">
    <location>
        <begin position="182"/>
        <end position="206"/>
    </location>
</feature>
<dbReference type="InParanoid" id="A0A0D0ARJ8"/>
<sequence>TIQKIAEEHDDKFLERYNSDMDIVLVFSGLFSAVSTSFIGAMGSNLSQDPNETTQALLTQLVQIGLGNFTAAGSTPAAPASPWSPSTTNIRIQSIAYASLFFSLLAAFSAVLGKQWLGYYKSQRYGRGSQEERAKCRQEKFDGIVRWHFEAVLQSFSVLLQISLLLFGIVLSANMWFQQHTIAWVIIATTVFGYTFYSFTVMVALLSPACPFQTPISTVLRRMRMDSKLIFRVLVVISV</sequence>
<keyword evidence="4" id="KW-1185">Reference proteome</keyword>
<dbReference type="OrthoDB" id="3219854at2759"/>
<feature type="non-terminal residue" evidence="3">
    <location>
        <position position="1"/>
    </location>
</feature>
<organism evidence="3 4">
    <name type="scientific">Suillus luteus UH-Slu-Lm8-n1</name>
    <dbReference type="NCBI Taxonomy" id="930992"/>
    <lineage>
        <taxon>Eukaryota</taxon>
        <taxon>Fungi</taxon>
        <taxon>Dikarya</taxon>
        <taxon>Basidiomycota</taxon>
        <taxon>Agaricomycotina</taxon>
        <taxon>Agaricomycetes</taxon>
        <taxon>Agaricomycetidae</taxon>
        <taxon>Boletales</taxon>
        <taxon>Suillineae</taxon>
        <taxon>Suillaceae</taxon>
        <taxon>Suillus</taxon>
    </lineage>
</organism>
<evidence type="ECO:0000313" key="4">
    <source>
        <dbReference type="Proteomes" id="UP000054485"/>
    </source>
</evidence>
<protein>
    <recommendedName>
        <fullName evidence="2">DUF6535 domain-containing protein</fullName>
    </recommendedName>
</protein>
<proteinExistence type="predicted"/>
<reference evidence="4" key="2">
    <citation type="submission" date="2015-01" db="EMBL/GenBank/DDBJ databases">
        <title>Evolutionary Origins and Diversification of the Mycorrhizal Mutualists.</title>
        <authorList>
            <consortium name="DOE Joint Genome Institute"/>
            <consortium name="Mycorrhizal Genomics Consortium"/>
            <person name="Kohler A."/>
            <person name="Kuo A."/>
            <person name="Nagy L.G."/>
            <person name="Floudas D."/>
            <person name="Copeland A."/>
            <person name="Barry K.W."/>
            <person name="Cichocki N."/>
            <person name="Veneault-Fourrey C."/>
            <person name="LaButti K."/>
            <person name="Lindquist E.A."/>
            <person name="Lipzen A."/>
            <person name="Lundell T."/>
            <person name="Morin E."/>
            <person name="Murat C."/>
            <person name="Riley R."/>
            <person name="Ohm R."/>
            <person name="Sun H."/>
            <person name="Tunlid A."/>
            <person name="Henrissat B."/>
            <person name="Grigoriev I.V."/>
            <person name="Hibbett D.S."/>
            <person name="Martin F."/>
        </authorList>
    </citation>
    <scope>NUCLEOTIDE SEQUENCE [LARGE SCALE GENOMIC DNA]</scope>
    <source>
        <strain evidence="4">UH-Slu-Lm8-n1</strain>
    </source>
</reference>
<feature type="transmembrane region" description="Helical" evidence="1">
    <location>
        <begin position="156"/>
        <end position="176"/>
    </location>
</feature>
<dbReference type="AlphaFoldDB" id="A0A0D0ARJ8"/>
<feature type="transmembrane region" description="Helical" evidence="1">
    <location>
        <begin position="21"/>
        <end position="42"/>
    </location>
</feature>
<dbReference type="Proteomes" id="UP000054485">
    <property type="component" value="Unassembled WGS sequence"/>
</dbReference>
<dbReference type="Pfam" id="PF20153">
    <property type="entry name" value="DUF6535"/>
    <property type="match status" value="1"/>
</dbReference>